<dbReference type="EMBL" id="OBEG01000006">
    <property type="protein sequence ID" value="SNY88622.1"/>
    <property type="molecule type" value="Genomic_DNA"/>
</dbReference>
<organism evidence="1 2">
    <name type="scientific">Nocardia amikacinitolerans</name>
    <dbReference type="NCBI Taxonomy" id="756689"/>
    <lineage>
        <taxon>Bacteria</taxon>
        <taxon>Bacillati</taxon>
        <taxon>Actinomycetota</taxon>
        <taxon>Actinomycetes</taxon>
        <taxon>Mycobacteriales</taxon>
        <taxon>Nocardiaceae</taxon>
        <taxon>Nocardia</taxon>
    </lineage>
</organism>
<gene>
    <name evidence="1" type="ORF">SAMN04244553_5602</name>
</gene>
<dbReference type="RefSeq" id="WP_067782726.1">
    <property type="nucleotide sequence ID" value="NZ_JAMTCV010000014.1"/>
</dbReference>
<dbReference type="InterPro" id="IPR025329">
    <property type="entry name" value="DUF4235"/>
</dbReference>
<reference evidence="1 2" key="1">
    <citation type="submission" date="2017-09" db="EMBL/GenBank/DDBJ databases">
        <authorList>
            <person name="Ehlers B."/>
            <person name="Leendertz F.H."/>
        </authorList>
    </citation>
    <scope>NUCLEOTIDE SEQUENCE [LARGE SCALE GENOMIC DNA]</scope>
    <source>
        <strain evidence="1 2">DSM 45537</strain>
    </source>
</reference>
<dbReference type="Proteomes" id="UP000219565">
    <property type="component" value="Unassembled WGS sequence"/>
</dbReference>
<evidence type="ECO:0008006" key="3">
    <source>
        <dbReference type="Google" id="ProtNLM"/>
    </source>
</evidence>
<keyword evidence="2" id="KW-1185">Reference proteome</keyword>
<accession>A0A285LUN9</accession>
<dbReference type="OrthoDB" id="5244650at2"/>
<evidence type="ECO:0000313" key="1">
    <source>
        <dbReference type="EMBL" id="SNY88622.1"/>
    </source>
</evidence>
<protein>
    <recommendedName>
        <fullName evidence="3">DUF4235 domain-containing protein</fullName>
    </recommendedName>
</protein>
<proteinExistence type="predicted"/>
<evidence type="ECO:0000313" key="2">
    <source>
        <dbReference type="Proteomes" id="UP000219565"/>
    </source>
</evidence>
<dbReference type="Pfam" id="PF14019">
    <property type="entry name" value="DUF4235"/>
    <property type="match status" value="1"/>
</dbReference>
<name>A0A285LUN9_9NOCA</name>
<dbReference type="STRING" id="1379680.GCA_001612615_01843"/>
<sequence length="86" mass="9124">MTTLYKPLGMIVGVLGGVAANAVFTQVWRRVSGEEQAPSATAREYGWREVLVAAALQGAIFGLVKAAVDRAGATGYQRLTGTWPDK</sequence>
<dbReference type="AlphaFoldDB" id="A0A285LUN9"/>